<proteinExistence type="predicted"/>
<dbReference type="AlphaFoldDB" id="A0A2T8IGQ7"/>
<evidence type="ECO:0000313" key="2">
    <source>
        <dbReference type="EMBL" id="PVH36873.1"/>
    </source>
</evidence>
<organism evidence="2">
    <name type="scientific">Panicum hallii</name>
    <dbReference type="NCBI Taxonomy" id="206008"/>
    <lineage>
        <taxon>Eukaryota</taxon>
        <taxon>Viridiplantae</taxon>
        <taxon>Streptophyta</taxon>
        <taxon>Embryophyta</taxon>
        <taxon>Tracheophyta</taxon>
        <taxon>Spermatophyta</taxon>
        <taxon>Magnoliopsida</taxon>
        <taxon>Liliopsida</taxon>
        <taxon>Poales</taxon>
        <taxon>Poaceae</taxon>
        <taxon>PACMAD clade</taxon>
        <taxon>Panicoideae</taxon>
        <taxon>Panicodae</taxon>
        <taxon>Paniceae</taxon>
        <taxon>Panicinae</taxon>
        <taxon>Panicum</taxon>
        <taxon>Panicum sect. Panicum</taxon>
    </lineage>
</organism>
<dbReference type="Gramene" id="PVH36873">
    <property type="protein sequence ID" value="PVH36873"/>
    <property type="gene ID" value="PAHAL_6G186100"/>
</dbReference>
<reference evidence="2" key="1">
    <citation type="submission" date="2018-04" db="EMBL/GenBank/DDBJ databases">
        <title>WGS assembly of Panicum hallii.</title>
        <authorList>
            <person name="Lovell J."/>
            <person name="Jenkins J."/>
            <person name="Lowry D."/>
            <person name="Mamidi S."/>
            <person name="Sreedasyam A."/>
            <person name="Weng X."/>
            <person name="Barry K."/>
            <person name="Bonette J."/>
            <person name="Campitelli B."/>
            <person name="Daum C."/>
            <person name="Gordon S."/>
            <person name="Gould B."/>
            <person name="Lipzen A."/>
            <person name="Macqueen A."/>
            <person name="Palacio-Mejia J."/>
            <person name="Plott C."/>
            <person name="Shakirov E."/>
            <person name="Shu S."/>
            <person name="Yoshinaga Y."/>
            <person name="Zane M."/>
            <person name="Rokhsar D."/>
            <person name="Grimwood J."/>
            <person name="Schmutz J."/>
            <person name="Juenger T."/>
        </authorList>
    </citation>
    <scope>NUCLEOTIDE SEQUENCE [LARGE SCALE GENOMIC DNA]</scope>
    <source>
        <strain evidence="2">FIL2</strain>
    </source>
</reference>
<name>A0A2T8IGQ7_9POAL</name>
<feature type="region of interest" description="Disordered" evidence="1">
    <location>
        <begin position="1"/>
        <end position="42"/>
    </location>
</feature>
<protein>
    <submittedName>
        <fullName evidence="2">Uncharacterized protein</fullName>
    </submittedName>
</protein>
<feature type="compositionally biased region" description="Polar residues" evidence="1">
    <location>
        <begin position="11"/>
        <end position="23"/>
    </location>
</feature>
<dbReference type="Proteomes" id="UP000243499">
    <property type="component" value="Chromosome 6"/>
</dbReference>
<evidence type="ECO:0000256" key="1">
    <source>
        <dbReference type="SAM" id="MobiDB-lite"/>
    </source>
</evidence>
<sequence>MLGSPARRRSPQSIHRSSTSTPKQPAAAAFRHRAGHHLPPPPRLASTAIGVYLTGGAYQVFAVMPQPTTNHSLPHPGSARSNVPAPDHRRHHIERIQKAARVNPQTCHVTVSFSFCGRLLWGSPSEHQFVGVGYDLAEWAVGKPSAWLIRLGTMFLPFSYLI</sequence>
<feature type="compositionally biased region" description="Basic residues" evidence="1">
    <location>
        <begin position="1"/>
        <end position="10"/>
    </location>
</feature>
<accession>A0A2T8IGQ7</accession>
<gene>
    <name evidence="2" type="ORF">PAHAL_6G186100</name>
</gene>
<dbReference type="EMBL" id="CM008051">
    <property type="protein sequence ID" value="PVH36873.1"/>
    <property type="molecule type" value="Genomic_DNA"/>
</dbReference>